<keyword evidence="6" id="KW-1185">Reference proteome</keyword>
<organism evidence="5 6">
    <name type="scientific">Aureibacter tunicatorum</name>
    <dbReference type="NCBI Taxonomy" id="866807"/>
    <lineage>
        <taxon>Bacteria</taxon>
        <taxon>Pseudomonadati</taxon>
        <taxon>Bacteroidota</taxon>
        <taxon>Cytophagia</taxon>
        <taxon>Cytophagales</taxon>
        <taxon>Persicobacteraceae</taxon>
        <taxon>Aureibacter</taxon>
    </lineage>
</organism>
<dbReference type="Proteomes" id="UP001185092">
    <property type="component" value="Unassembled WGS sequence"/>
</dbReference>
<dbReference type="Gene3D" id="3.40.50.1820">
    <property type="entry name" value="alpha/beta hydrolase"/>
    <property type="match status" value="1"/>
</dbReference>
<evidence type="ECO:0000256" key="1">
    <source>
        <dbReference type="ARBA" id="ARBA00005964"/>
    </source>
</evidence>
<dbReference type="PANTHER" id="PTHR11559">
    <property type="entry name" value="CARBOXYLESTERASE"/>
    <property type="match status" value="1"/>
</dbReference>
<keyword evidence="2 3" id="KW-0378">Hydrolase</keyword>
<dbReference type="Pfam" id="PF00135">
    <property type="entry name" value="COesterase"/>
    <property type="match status" value="1"/>
</dbReference>
<protein>
    <recommendedName>
        <fullName evidence="3">Carboxylic ester hydrolase</fullName>
        <ecNumber evidence="3">3.1.1.-</ecNumber>
    </recommendedName>
</protein>
<dbReference type="RefSeq" id="WP_309937777.1">
    <property type="nucleotide sequence ID" value="NZ_AP025305.1"/>
</dbReference>
<gene>
    <name evidence="5" type="ORF">HNQ88_001272</name>
</gene>
<proteinExistence type="inferred from homology"/>
<dbReference type="PROSITE" id="PS00122">
    <property type="entry name" value="CARBOXYLESTERASE_B_1"/>
    <property type="match status" value="1"/>
</dbReference>
<feature type="domain" description="Carboxylesterase type B" evidence="4">
    <location>
        <begin position="24"/>
        <end position="488"/>
    </location>
</feature>
<dbReference type="InterPro" id="IPR002018">
    <property type="entry name" value="CarbesteraseB"/>
</dbReference>
<sequence length="523" mass="60133">MKATLIFLFCALLMTDLHSQSYKSIVVDTKNGKIKGINNGSTYQFLGIRYAMPPVGELRFMPPEIPKAWEDTVNALSYSPIALQVPSSTQEVSFKPQKEDCLSLNIWTTDINRKKPVMVFIHGGAFLIGGTNTPLYNGNNMATEGDVVIVTIQYRLGVLGWLDLSQFGEKYKHSANLGLLDQRAALKWVKENIASFGGDPDNITIFGESAGSISVTCHLLTPYAGDLFHKAIAQSGTFYLNRKKSMAENFTKEFMKMAKANSVEDLRKLNMDQIIQLQKKALKKNMVIADQLFLPVLDGELLPSNPEKYLKENEKTSIPLMTGICHDEAFYWYYQYKIAKRFPKLAVRKILNNAGYNKHQIKNLAAQFQKDPLYPNKKDRYFSVASWVIFKYSQYKFANLYKESNNVWFYDFSWRPSYKNKPLYAFHSSELPYVFGNYYQQLEKYPYGLNKDLMAAMVQTWTSFAKHGNPNNKLIPGWKPLNEKQSEIIFDQNIRTTTIPDLKIREIIETYEKEIKESQHSRH</sequence>
<dbReference type="GO" id="GO:0016787">
    <property type="term" value="F:hydrolase activity"/>
    <property type="evidence" value="ECO:0007669"/>
    <property type="project" value="UniProtKB-KW"/>
</dbReference>
<evidence type="ECO:0000256" key="3">
    <source>
        <dbReference type="RuleBase" id="RU361235"/>
    </source>
</evidence>
<evidence type="ECO:0000259" key="4">
    <source>
        <dbReference type="Pfam" id="PF00135"/>
    </source>
</evidence>
<name>A0AAE3XIE0_9BACT</name>
<reference evidence="5" key="1">
    <citation type="submission" date="2023-07" db="EMBL/GenBank/DDBJ databases">
        <title>Genomic Encyclopedia of Type Strains, Phase IV (KMG-IV): sequencing the most valuable type-strain genomes for metagenomic binning, comparative biology and taxonomic classification.</title>
        <authorList>
            <person name="Goeker M."/>
        </authorList>
    </citation>
    <scope>NUCLEOTIDE SEQUENCE</scope>
    <source>
        <strain evidence="5">DSM 26174</strain>
    </source>
</reference>
<comment type="caution">
    <text evidence="5">The sequence shown here is derived from an EMBL/GenBank/DDBJ whole genome shotgun (WGS) entry which is preliminary data.</text>
</comment>
<dbReference type="InterPro" id="IPR019826">
    <property type="entry name" value="Carboxylesterase_B_AS"/>
</dbReference>
<comment type="similarity">
    <text evidence="1 3">Belongs to the type-B carboxylesterase/lipase family.</text>
</comment>
<accession>A0AAE3XIE0</accession>
<dbReference type="SUPFAM" id="SSF53474">
    <property type="entry name" value="alpha/beta-Hydrolases"/>
    <property type="match status" value="1"/>
</dbReference>
<dbReference type="EMBL" id="JAVDQD010000001">
    <property type="protein sequence ID" value="MDR6238296.1"/>
    <property type="molecule type" value="Genomic_DNA"/>
</dbReference>
<evidence type="ECO:0000313" key="6">
    <source>
        <dbReference type="Proteomes" id="UP001185092"/>
    </source>
</evidence>
<dbReference type="InterPro" id="IPR050309">
    <property type="entry name" value="Type-B_Carboxylest/Lipase"/>
</dbReference>
<evidence type="ECO:0000313" key="5">
    <source>
        <dbReference type="EMBL" id="MDR6238296.1"/>
    </source>
</evidence>
<dbReference type="EC" id="3.1.1.-" evidence="3"/>
<dbReference type="AlphaFoldDB" id="A0AAE3XIE0"/>
<dbReference type="InterPro" id="IPR029058">
    <property type="entry name" value="AB_hydrolase_fold"/>
</dbReference>
<evidence type="ECO:0000256" key="2">
    <source>
        <dbReference type="ARBA" id="ARBA00022801"/>
    </source>
</evidence>